<dbReference type="PROSITE" id="PS51192">
    <property type="entry name" value="HELICASE_ATP_BIND_1"/>
    <property type="match status" value="1"/>
</dbReference>
<keyword evidence="4 7" id="KW-0067">ATP-binding</keyword>
<feature type="domain" description="Helicase ATP-binding" evidence="9">
    <location>
        <begin position="34"/>
        <end position="205"/>
    </location>
</feature>
<evidence type="ECO:0000259" key="9">
    <source>
        <dbReference type="PROSITE" id="PS51192"/>
    </source>
</evidence>
<dbReference type="CDD" id="cd18787">
    <property type="entry name" value="SF2_C_DEAD"/>
    <property type="match status" value="1"/>
</dbReference>
<dbReference type="PANTHER" id="PTHR47959:SF13">
    <property type="entry name" value="ATP-DEPENDENT RNA HELICASE RHLE"/>
    <property type="match status" value="1"/>
</dbReference>
<proteinExistence type="inferred from homology"/>
<dbReference type="Pfam" id="PF03880">
    <property type="entry name" value="DbpA"/>
    <property type="match status" value="1"/>
</dbReference>
<dbReference type="InterPro" id="IPR050079">
    <property type="entry name" value="DEAD_box_RNA_helicase"/>
</dbReference>
<dbReference type="SMART" id="SM00487">
    <property type="entry name" value="DEXDc"/>
    <property type="match status" value="1"/>
</dbReference>
<evidence type="ECO:0000256" key="5">
    <source>
        <dbReference type="ARBA" id="ARBA00038437"/>
    </source>
</evidence>
<evidence type="ECO:0000256" key="2">
    <source>
        <dbReference type="ARBA" id="ARBA00022801"/>
    </source>
</evidence>
<dbReference type="GO" id="GO:0003676">
    <property type="term" value="F:nucleic acid binding"/>
    <property type="evidence" value="ECO:0007669"/>
    <property type="project" value="InterPro"/>
</dbReference>
<keyword evidence="3 7" id="KW-0347">Helicase</keyword>
<dbReference type="SUPFAM" id="SSF52540">
    <property type="entry name" value="P-loop containing nucleoside triphosphate hydrolases"/>
    <property type="match status" value="1"/>
</dbReference>
<reference evidence="12 13" key="1">
    <citation type="submission" date="2015-01" db="EMBL/GenBank/DDBJ databases">
        <authorList>
            <person name="Xiang T."/>
            <person name="Song Y."/>
            <person name="Huang L."/>
            <person name="Wang B."/>
            <person name="Wu P."/>
        </authorList>
    </citation>
    <scope>NUCLEOTIDE SEQUENCE [LARGE SCALE GENOMIC DNA]</scope>
    <source>
        <strain evidence="12 13">CcD38</strain>
    </source>
</reference>
<dbReference type="PROSITE" id="PS00039">
    <property type="entry name" value="DEAD_ATP_HELICASE"/>
    <property type="match status" value="1"/>
</dbReference>
<comment type="similarity">
    <text evidence="5 7">Belongs to the DEAD box helicase family.</text>
</comment>
<dbReference type="InterPro" id="IPR014001">
    <property type="entry name" value="Helicase_ATP-bd"/>
</dbReference>
<dbReference type="InterPro" id="IPR012677">
    <property type="entry name" value="Nucleotide-bd_a/b_plait_sf"/>
</dbReference>
<dbReference type="InterPro" id="IPR014014">
    <property type="entry name" value="RNA_helicase_DEAD_Q_motif"/>
</dbReference>
<name>A0A0B7I8F5_9FLAO</name>
<evidence type="ECO:0000256" key="3">
    <source>
        <dbReference type="ARBA" id="ARBA00022806"/>
    </source>
</evidence>
<dbReference type="AlphaFoldDB" id="A0A0B7I8F5"/>
<dbReference type="GO" id="GO:0003724">
    <property type="term" value="F:RNA helicase activity"/>
    <property type="evidence" value="ECO:0007669"/>
    <property type="project" value="InterPro"/>
</dbReference>
<dbReference type="GO" id="GO:0005829">
    <property type="term" value="C:cytosol"/>
    <property type="evidence" value="ECO:0007669"/>
    <property type="project" value="TreeGrafter"/>
</dbReference>
<evidence type="ECO:0000256" key="8">
    <source>
        <dbReference type="SAM" id="MobiDB-lite"/>
    </source>
</evidence>
<dbReference type="InterPro" id="IPR001650">
    <property type="entry name" value="Helicase_C-like"/>
</dbReference>
<gene>
    <name evidence="12" type="ORF">CCAND38_40005</name>
</gene>
<accession>A0A0B7I8F5</accession>
<evidence type="ECO:0000256" key="7">
    <source>
        <dbReference type="RuleBase" id="RU000492"/>
    </source>
</evidence>
<dbReference type="GO" id="GO:0016787">
    <property type="term" value="F:hydrolase activity"/>
    <property type="evidence" value="ECO:0007669"/>
    <property type="project" value="UniProtKB-KW"/>
</dbReference>
<evidence type="ECO:0000259" key="11">
    <source>
        <dbReference type="PROSITE" id="PS51195"/>
    </source>
</evidence>
<evidence type="ECO:0000259" key="10">
    <source>
        <dbReference type="PROSITE" id="PS51194"/>
    </source>
</evidence>
<feature type="compositionally biased region" description="Basic and acidic residues" evidence="8">
    <location>
        <begin position="529"/>
        <end position="568"/>
    </location>
</feature>
<keyword evidence="1 7" id="KW-0547">Nucleotide-binding</keyword>
<feature type="domain" description="Helicase C-terminal" evidence="10">
    <location>
        <begin position="216"/>
        <end position="376"/>
    </location>
</feature>
<dbReference type="RefSeq" id="WP_042344485.1">
    <property type="nucleotide sequence ID" value="NZ_CDOI01000151.1"/>
</dbReference>
<feature type="region of interest" description="Disordered" evidence="8">
    <location>
        <begin position="529"/>
        <end position="595"/>
    </location>
</feature>
<dbReference type="CDD" id="cd12252">
    <property type="entry name" value="RRM_DbpA"/>
    <property type="match status" value="1"/>
</dbReference>
<dbReference type="PANTHER" id="PTHR47959">
    <property type="entry name" value="ATP-DEPENDENT RNA HELICASE RHLE-RELATED"/>
    <property type="match status" value="1"/>
</dbReference>
<dbReference type="EC" id="3.6.1.-" evidence="12"/>
<evidence type="ECO:0000313" key="13">
    <source>
        <dbReference type="Proteomes" id="UP000045051"/>
    </source>
</evidence>
<dbReference type="EMBL" id="CDOI01000151">
    <property type="protein sequence ID" value="CEN46989.1"/>
    <property type="molecule type" value="Genomic_DNA"/>
</dbReference>
<organism evidence="12 13">
    <name type="scientific">Capnocytophaga canis</name>
    <dbReference type="NCBI Taxonomy" id="1848903"/>
    <lineage>
        <taxon>Bacteria</taxon>
        <taxon>Pseudomonadati</taxon>
        <taxon>Bacteroidota</taxon>
        <taxon>Flavobacteriia</taxon>
        <taxon>Flavobacteriales</taxon>
        <taxon>Flavobacteriaceae</taxon>
        <taxon>Capnocytophaga</taxon>
    </lineage>
</organism>
<dbReference type="Proteomes" id="UP000045051">
    <property type="component" value="Unassembled WGS sequence"/>
</dbReference>
<dbReference type="CDD" id="cd00268">
    <property type="entry name" value="DEADc"/>
    <property type="match status" value="1"/>
</dbReference>
<dbReference type="Gene3D" id="3.30.70.330">
    <property type="match status" value="1"/>
</dbReference>
<evidence type="ECO:0000256" key="1">
    <source>
        <dbReference type="ARBA" id="ARBA00022741"/>
    </source>
</evidence>
<feature type="short sequence motif" description="Q motif" evidence="6">
    <location>
        <begin position="2"/>
        <end position="30"/>
    </location>
</feature>
<feature type="domain" description="DEAD-box RNA helicase Q" evidence="11">
    <location>
        <begin position="2"/>
        <end position="30"/>
    </location>
</feature>
<keyword evidence="13" id="KW-1185">Reference proteome</keyword>
<dbReference type="PROSITE" id="PS51194">
    <property type="entry name" value="HELICASE_CTER"/>
    <property type="match status" value="1"/>
</dbReference>
<sequence length="595" mass="67317">MNSFKQLGLNESILKAITDMGFEKPSEIQEKAIPTLLSEDVDMVALAQTGTGKTAAFGFPLLQKIDAGTKETQALILSPTRELCLQITSELKLYSKYMPNIHVVAIYGGASIEEQTKSIRKGAQIIVATPGRMQDMIRRGFVNISNIDICVLDEADEMLNMGFYEDITSILSHTPDTKNTWLFSATMPNEVAKIARQFMYKPFEVTVGSRNQASNNIRHEYYMVNGRHRYQALKRLADANPDIFSVVFCRTKKDTQAVAEKLIEDGYNAAALHGDLSQNQRDLVMKSFRARQIQMLVATDVAARGIDVDDITHVIHYQLPDETETYTHRSGRTGRAGKSGVSMVIIPKSEVKKIKSIEKIIQQPFEQKPLPSGIEICEIQLYHLANNIKNSTVETAIEDYLPAIYDVLQGLDREEIIKRMVAVEFSRFFNYYKNAEDLNASNGKEKGSSDNGEVRYFINIGERDGYDWKTLKDFLKATLNLDRDDVFKVDVKNSFSFFNTDAELVDLVTSTFNDFQLDGRFVNVEISKKEERGSGRNGRDSRGKGEFKGRNRGDSKRRDRDSKSEGRSSSRRKDRGRGQKAAQAFDNAFKRKKRK</sequence>
<dbReference type="InterPro" id="IPR044742">
    <property type="entry name" value="DEAD/DEAH_RhlB"/>
</dbReference>
<dbReference type="InterPro" id="IPR005580">
    <property type="entry name" value="DbpA/CsdA_RNA-bd_dom"/>
</dbReference>
<dbReference type="Pfam" id="PF00271">
    <property type="entry name" value="Helicase_C"/>
    <property type="match status" value="1"/>
</dbReference>
<dbReference type="InterPro" id="IPR027417">
    <property type="entry name" value="P-loop_NTPase"/>
</dbReference>
<protein>
    <submittedName>
        <fullName evidence="12">ATP-dependent RNA helicase deaD-like protein</fullName>
        <ecNumber evidence="12">3.6.1.-</ecNumber>
    </submittedName>
</protein>
<dbReference type="InterPro" id="IPR011545">
    <property type="entry name" value="DEAD/DEAH_box_helicase_dom"/>
</dbReference>
<dbReference type="GO" id="GO:0005524">
    <property type="term" value="F:ATP binding"/>
    <property type="evidence" value="ECO:0007669"/>
    <property type="project" value="UniProtKB-KW"/>
</dbReference>
<dbReference type="InterPro" id="IPR000629">
    <property type="entry name" value="RNA-helicase_DEAD-box_CS"/>
</dbReference>
<dbReference type="PROSITE" id="PS51195">
    <property type="entry name" value="Q_MOTIF"/>
    <property type="match status" value="1"/>
</dbReference>
<keyword evidence="2 7" id="KW-0378">Hydrolase</keyword>
<evidence type="ECO:0000313" key="12">
    <source>
        <dbReference type="EMBL" id="CEN46989.1"/>
    </source>
</evidence>
<dbReference type="Pfam" id="PF00270">
    <property type="entry name" value="DEAD"/>
    <property type="match status" value="1"/>
</dbReference>
<dbReference type="SMART" id="SM00490">
    <property type="entry name" value="HELICc"/>
    <property type="match status" value="1"/>
</dbReference>
<evidence type="ECO:0000256" key="4">
    <source>
        <dbReference type="ARBA" id="ARBA00022840"/>
    </source>
</evidence>
<evidence type="ECO:0000256" key="6">
    <source>
        <dbReference type="PROSITE-ProRule" id="PRU00552"/>
    </source>
</evidence>
<dbReference type="Gene3D" id="3.40.50.300">
    <property type="entry name" value="P-loop containing nucleotide triphosphate hydrolases"/>
    <property type="match status" value="2"/>
</dbReference>